<dbReference type="Proteomes" id="UP000235584">
    <property type="component" value="Chromosome"/>
</dbReference>
<dbReference type="EMBL" id="CP025704">
    <property type="protein sequence ID" value="AUN97070.1"/>
    <property type="molecule type" value="Genomic_DNA"/>
</dbReference>
<evidence type="ECO:0000313" key="3">
    <source>
        <dbReference type="EMBL" id="AUN97070.1"/>
    </source>
</evidence>
<keyword evidence="2" id="KW-0812">Transmembrane</keyword>
<keyword evidence="2" id="KW-0472">Membrane</keyword>
<sequence length="252" mass="27133">MNTENNEKQSTLPNGVRIAIAIGTLASVLIAFNQCTFEPMKANKRSTASKSTAPSTATGDAGDIDSDAELPDGLVMPPMNNPTTETELDQVDVGVKNFEQVFQSMVAVTGVPATNTSVQNLYKEIIVQLPADNNVKSFLPANQVAITKLAAEFCEQLVENGTLRAVIWPTINFGQTPTQVFSTANKQLIINQAIDRFLPPLDTQTRTSTVTELTKLFDELLTGENLSSSVTTRKLVKAMCISTLASAHSTLL</sequence>
<protein>
    <submittedName>
        <fullName evidence="3">Uncharacterized protein</fullName>
    </submittedName>
</protein>
<feature type="compositionally biased region" description="Low complexity" evidence="1">
    <location>
        <begin position="46"/>
        <end position="58"/>
    </location>
</feature>
<reference evidence="3 4" key="1">
    <citation type="submission" date="2018-01" db="EMBL/GenBank/DDBJ databases">
        <title>Complete genome sequence of Bacteriovorax stolpii DSM12778.</title>
        <authorList>
            <person name="Tang B."/>
            <person name="Chang J."/>
        </authorList>
    </citation>
    <scope>NUCLEOTIDE SEQUENCE [LARGE SCALE GENOMIC DNA]</scope>
    <source>
        <strain evidence="3 4">DSM 12778</strain>
    </source>
</reference>
<organism evidence="3 4">
    <name type="scientific">Bacteriovorax stolpii</name>
    <name type="common">Bdellovibrio stolpii</name>
    <dbReference type="NCBI Taxonomy" id="960"/>
    <lineage>
        <taxon>Bacteria</taxon>
        <taxon>Pseudomonadati</taxon>
        <taxon>Bdellovibrionota</taxon>
        <taxon>Bacteriovoracia</taxon>
        <taxon>Bacteriovoracales</taxon>
        <taxon>Bacteriovoracaceae</taxon>
        <taxon>Bacteriovorax</taxon>
    </lineage>
</organism>
<dbReference type="OrthoDB" id="5748965at2"/>
<evidence type="ECO:0000256" key="1">
    <source>
        <dbReference type="SAM" id="MobiDB-lite"/>
    </source>
</evidence>
<dbReference type="RefSeq" id="WP_102242365.1">
    <property type="nucleotide sequence ID" value="NZ_CP025704.1"/>
</dbReference>
<feature type="region of interest" description="Disordered" evidence="1">
    <location>
        <begin position="42"/>
        <end position="78"/>
    </location>
</feature>
<keyword evidence="4" id="KW-1185">Reference proteome</keyword>
<dbReference type="AlphaFoldDB" id="A0A2K9NNH7"/>
<dbReference type="KEGG" id="bsto:C0V70_02895"/>
<evidence type="ECO:0000313" key="4">
    <source>
        <dbReference type="Proteomes" id="UP000235584"/>
    </source>
</evidence>
<name>A0A2K9NNH7_BACTC</name>
<proteinExistence type="predicted"/>
<feature type="transmembrane region" description="Helical" evidence="2">
    <location>
        <begin position="15"/>
        <end position="35"/>
    </location>
</feature>
<keyword evidence="2" id="KW-1133">Transmembrane helix</keyword>
<accession>A0A2K9NNH7</accession>
<gene>
    <name evidence="3" type="ORF">C0V70_02895</name>
</gene>
<evidence type="ECO:0000256" key="2">
    <source>
        <dbReference type="SAM" id="Phobius"/>
    </source>
</evidence>